<keyword evidence="2" id="KW-1185">Reference proteome</keyword>
<comment type="caution">
    <text evidence="1">The sequence shown here is derived from an EMBL/GenBank/DDBJ whole genome shotgun (WGS) entry which is preliminary data.</text>
</comment>
<evidence type="ECO:0000313" key="2">
    <source>
        <dbReference type="Proteomes" id="UP000812287"/>
    </source>
</evidence>
<reference evidence="1" key="1">
    <citation type="submission" date="2020-11" db="EMBL/GenBank/DDBJ databases">
        <title>Adaptations for nitrogen fixation in a non-lichenized fungal sporocarp promotes dispersal by wood-feeding termites.</title>
        <authorList>
            <consortium name="DOE Joint Genome Institute"/>
            <person name="Koch R.A."/>
            <person name="Yoon G."/>
            <person name="Arayal U."/>
            <person name="Lail K."/>
            <person name="Amirebrahimi M."/>
            <person name="Labutti K."/>
            <person name="Lipzen A."/>
            <person name="Riley R."/>
            <person name="Barry K."/>
            <person name="Henrissat B."/>
            <person name="Grigoriev I.V."/>
            <person name="Herr J.R."/>
            <person name="Aime M.C."/>
        </authorList>
    </citation>
    <scope>NUCLEOTIDE SEQUENCE</scope>
    <source>
        <strain evidence="1">MCA 3950</strain>
    </source>
</reference>
<protein>
    <submittedName>
        <fullName evidence="1">Uncharacterized protein</fullName>
    </submittedName>
</protein>
<gene>
    <name evidence="1" type="ORF">BT62DRAFT_1006518</name>
</gene>
<dbReference type="RefSeq" id="XP_043039039.1">
    <property type="nucleotide sequence ID" value="XM_043177254.1"/>
</dbReference>
<dbReference type="AlphaFoldDB" id="A0A9P7VRF0"/>
<sequence>MLASSFGTPLISQLLRKKRFAFDVKSFIDDWLRVDRTRSWVDMHSITPFLLTRQRLTFTYSCYERSSLVEIRTMFVDHTLRGRLHLGPDTRRGLLEAEAWVDTHTTGSRHVWCLGCKERVDFLREDFDVGAWQEHRDFCWEIRNMTKKAVVKEIIMQTRQTELLWAPNSRSPLYDDVDG</sequence>
<evidence type="ECO:0000313" key="1">
    <source>
        <dbReference type="EMBL" id="KAG7445539.1"/>
    </source>
</evidence>
<dbReference type="Proteomes" id="UP000812287">
    <property type="component" value="Unassembled WGS sequence"/>
</dbReference>
<dbReference type="GeneID" id="66099541"/>
<dbReference type="EMBL" id="MU250536">
    <property type="protein sequence ID" value="KAG7445539.1"/>
    <property type="molecule type" value="Genomic_DNA"/>
</dbReference>
<dbReference type="OrthoDB" id="2817908at2759"/>
<accession>A0A9P7VRF0</accession>
<name>A0A9P7VRF0_9AGAR</name>
<proteinExistence type="predicted"/>
<organism evidence="1 2">
    <name type="scientific">Guyanagaster necrorhizus</name>
    <dbReference type="NCBI Taxonomy" id="856835"/>
    <lineage>
        <taxon>Eukaryota</taxon>
        <taxon>Fungi</taxon>
        <taxon>Dikarya</taxon>
        <taxon>Basidiomycota</taxon>
        <taxon>Agaricomycotina</taxon>
        <taxon>Agaricomycetes</taxon>
        <taxon>Agaricomycetidae</taxon>
        <taxon>Agaricales</taxon>
        <taxon>Marasmiineae</taxon>
        <taxon>Physalacriaceae</taxon>
        <taxon>Guyanagaster</taxon>
    </lineage>
</organism>